<organism evidence="1 2">
    <name type="scientific">Nocardiopsis algeriensis</name>
    <dbReference type="NCBI Taxonomy" id="1478215"/>
    <lineage>
        <taxon>Bacteria</taxon>
        <taxon>Bacillati</taxon>
        <taxon>Actinomycetota</taxon>
        <taxon>Actinomycetes</taxon>
        <taxon>Streptosporangiales</taxon>
        <taxon>Nocardiopsidaceae</taxon>
        <taxon>Nocardiopsis</taxon>
    </lineage>
</organism>
<reference evidence="1 2" key="1">
    <citation type="submission" date="2020-08" db="EMBL/GenBank/DDBJ databases">
        <title>Genomic Encyclopedia of Type Strains, Phase III (KMG-III): the genomes of soil and plant-associated and newly described type strains.</title>
        <authorList>
            <person name="Whitman W."/>
        </authorList>
    </citation>
    <scope>NUCLEOTIDE SEQUENCE [LARGE SCALE GENOMIC DNA]</scope>
    <source>
        <strain evidence="1 2">CECT 8712</strain>
    </source>
</reference>
<comment type="caution">
    <text evidence="1">The sequence shown here is derived from an EMBL/GenBank/DDBJ whole genome shotgun (WGS) entry which is preliminary data.</text>
</comment>
<keyword evidence="2" id="KW-1185">Reference proteome</keyword>
<sequence>MNERADHTGYIRAVIAHLAEDDVRVTKTSIGTTSGLRWAQLDLEPEDCPRLTDGETHYVVSWDEEEGWGVCAALERGGRSEIYHHGLRVDPPAATAALWVLGNTLEFYPPREDGPFRHRTDASPELEKFLADFS</sequence>
<accession>A0A841IN73</accession>
<protein>
    <submittedName>
        <fullName evidence="1">Uncharacterized protein</fullName>
    </submittedName>
</protein>
<dbReference type="EMBL" id="JACHJO010000004">
    <property type="protein sequence ID" value="MBB6119502.1"/>
    <property type="molecule type" value="Genomic_DNA"/>
</dbReference>
<dbReference type="AlphaFoldDB" id="A0A841IN73"/>
<dbReference type="RefSeq" id="WP_184289509.1">
    <property type="nucleotide sequence ID" value="NZ_JACHJO010000004.1"/>
</dbReference>
<proteinExistence type="predicted"/>
<dbReference type="Proteomes" id="UP000536604">
    <property type="component" value="Unassembled WGS sequence"/>
</dbReference>
<evidence type="ECO:0000313" key="2">
    <source>
        <dbReference type="Proteomes" id="UP000536604"/>
    </source>
</evidence>
<evidence type="ECO:0000313" key="1">
    <source>
        <dbReference type="EMBL" id="MBB6119502.1"/>
    </source>
</evidence>
<name>A0A841IN73_9ACTN</name>
<gene>
    <name evidence="1" type="ORF">FHS13_001451</name>
</gene>